<reference evidence="9 11" key="1">
    <citation type="submission" date="2017-09" db="EMBL/GenBank/DDBJ databases">
        <title>Genomics of the genus Arcobacter.</title>
        <authorList>
            <person name="Perez-Cataluna A."/>
            <person name="Figueras M.J."/>
            <person name="Salas-Masso N."/>
        </authorList>
    </citation>
    <scope>NUCLEOTIDE SEQUENCE [LARGE SCALE GENOMIC DNA]</scope>
    <source>
        <strain evidence="9 11">CECT 7837</strain>
    </source>
</reference>
<feature type="domain" description="Aconitase/3-isopropylmalate dehydratase large subunit alpha/beta/alpha" evidence="6">
    <location>
        <begin position="68"/>
        <end position="487"/>
    </location>
</feature>
<dbReference type="Pfam" id="PF00330">
    <property type="entry name" value="Aconitase"/>
    <property type="match status" value="1"/>
</dbReference>
<organism evidence="9 11">
    <name type="scientific">Arcobacter ellisii</name>
    <dbReference type="NCBI Taxonomy" id="913109"/>
    <lineage>
        <taxon>Bacteria</taxon>
        <taxon>Pseudomonadati</taxon>
        <taxon>Campylobacterota</taxon>
        <taxon>Epsilonproteobacteria</taxon>
        <taxon>Campylobacterales</taxon>
        <taxon>Arcobacteraceae</taxon>
        <taxon>Arcobacter</taxon>
    </lineage>
</organism>
<evidence type="ECO:0000256" key="2">
    <source>
        <dbReference type="ARBA" id="ARBA00007185"/>
    </source>
</evidence>
<dbReference type="Gene3D" id="3.20.19.10">
    <property type="entry name" value="Aconitase, domain 4"/>
    <property type="match status" value="1"/>
</dbReference>
<dbReference type="InterPro" id="IPR036008">
    <property type="entry name" value="Aconitase_4Fe-4S_dom"/>
</dbReference>
<dbReference type="Pfam" id="PF00694">
    <property type="entry name" value="Aconitase_C"/>
    <property type="match status" value="1"/>
</dbReference>
<accession>A0A347U7E5</accession>
<dbReference type="InterPro" id="IPR000573">
    <property type="entry name" value="AconitaseA/IPMdHydase_ssu_swvl"/>
</dbReference>
<dbReference type="SUPFAM" id="SSF53732">
    <property type="entry name" value="Aconitase iron-sulfur domain"/>
    <property type="match status" value="1"/>
</dbReference>
<evidence type="ECO:0000256" key="5">
    <source>
        <dbReference type="ARBA" id="ARBA00023014"/>
    </source>
</evidence>
<dbReference type="AlphaFoldDB" id="A0A347U7E5"/>
<dbReference type="Proteomes" id="UP000262582">
    <property type="component" value="Chromosome"/>
</dbReference>
<dbReference type="RefSeq" id="WP_118916984.1">
    <property type="nucleotide sequence ID" value="NZ_CP032097.1"/>
</dbReference>
<dbReference type="InterPro" id="IPR006249">
    <property type="entry name" value="Aconitase/IRP2"/>
</dbReference>
<dbReference type="InterPro" id="IPR001030">
    <property type="entry name" value="Acoase/IPM_deHydtase_lsu_aba"/>
</dbReference>
<dbReference type="GO" id="GO:0051536">
    <property type="term" value="F:iron-sulfur cluster binding"/>
    <property type="evidence" value="ECO:0007669"/>
    <property type="project" value="UniProtKB-KW"/>
</dbReference>
<dbReference type="GO" id="GO:0046872">
    <property type="term" value="F:metal ion binding"/>
    <property type="evidence" value="ECO:0007669"/>
    <property type="project" value="UniProtKB-KW"/>
</dbReference>
<keyword evidence="8" id="KW-0456">Lyase</keyword>
<comment type="similarity">
    <text evidence="2">Belongs to the aconitase/IPM isomerase family.</text>
</comment>
<keyword evidence="5" id="KW-0411">Iron-sulfur</keyword>
<evidence type="ECO:0000259" key="7">
    <source>
        <dbReference type="Pfam" id="PF00694"/>
    </source>
</evidence>
<keyword evidence="3" id="KW-0479">Metal-binding</keyword>
<proteinExistence type="inferred from homology"/>
<dbReference type="PRINTS" id="PR00415">
    <property type="entry name" value="ACONITASE"/>
</dbReference>
<keyword evidence="4" id="KW-0408">Iron</keyword>
<name>A0A347U7E5_9BACT</name>
<dbReference type="InterPro" id="IPR015931">
    <property type="entry name" value="Acnase/IPM_dHydase_lsu_aba_1/3"/>
</dbReference>
<dbReference type="GO" id="GO:0047456">
    <property type="term" value="F:2-methylisocitrate dehydratase activity"/>
    <property type="evidence" value="ECO:0007669"/>
    <property type="project" value="UniProtKB-EC"/>
</dbReference>
<keyword evidence="10" id="KW-1185">Reference proteome</keyword>
<evidence type="ECO:0000256" key="3">
    <source>
        <dbReference type="ARBA" id="ARBA00022723"/>
    </source>
</evidence>
<evidence type="ECO:0000313" key="9">
    <source>
        <dbReference type="EMBL" id="RXI30627.1"/>
    </source>
</evidence>
<reference evidence="8 10" key="2">
    <citation type="submission" date="2018-08" db="EMBL/GenBank/DDBJ databases">
        <title>Complete genome of the Arcobacter ellisii type strain LMG 26155.</title>
        <authorList>
            <person name="Miller W.G."/>
            <person name="Yee E."/>
            <person name="Bono J.L."/>
        </authorList>
    </citation>
    <scope>NUCLEOTIDE SEQUENCE [LARGE SCALE GENOMIC DNA]</scope>
    <source>
        <strain evidence="8 10">LMG 26155</strain>
    </source>
</reference>
<dbReference type="KEGG" id="aell:AELL_1103"/>
<evidence type="ECO:0000313" key="11">
    <source>
        <dbReference type="Proteomes" id="UP000290588"/>
    </source>
</evidence>
<dbReference type="SUPFAM" id="SSF52016">
    <property type="entry name" value="LeuD/IlvD-like"/>
    <property type="match status" value="1"/>
</dbReference>
<evidence type="ECO:0000313" key="8">
    <source>
        <dbReference type="EMBL" id="AXX94773.1"/>
    </source>
</evidence>
<sequence>MSKFVNSFVFNEKSYHYYDLKRVFEKYPILRKLPNSLKILLETNIRNVNESEYNYILETFLKRDNLRKIGFFPNRVVINDNFGISILKEFLPLKEKYQNINPTITTDLIVVDNKDEKEKSNILKSALARFENFSVISSNNQDFTLINLEYLSTMLYSRQKDNNIFLFPETLVGTDTQVSMTNSIGILGIKLNEIDIKSAILGSPIILEFPSVVGIELFGNITLGVSISDIVNALIETLKISDIKNKIVEFYGIGLKNISIEDRVTLSNAIIEFGAVCGYFGMDENTLSYVEKTRGVDATLIKEYFIKQGMYDNQDLTYDEYIRFNLSTIKPSIVYKKGFERIEVKDVPLKLDSFKKGRVVKDNDILIATISSNSSLTLLIEACLVAKKAYELDVKINKNIKIFFELNSLQIKEYLEKLDLLKYFEYLGIKIVIESSKELNEELILDIEEFNLNVVSISSLDENNINSKIKSSWIMSPALVLAYSLKGNINFDITKDTIYQDICLSDIWPSTNEVNNKLLSIDSSCYQNKYKDIYMKKETIENLKDISFDKKILDMFEEKEEEYININEAKILAIFDEEITTKDIVPYGEITPYTQVGFYLESIGLKPDQFGTYEKRYDDVEVLKRGLFSTSKIKNKIVFPKEGGYTKDFENKEIVTIYEYAQKMKNQNKPLVILSNKKFATSYNNIQAIKGLKLLGIKVIVAKSFEKNFKEDLIKVGILPLELIEDDLKELKGDELITIKTTDLKINSKFEIEIKKADEVKYLKVLSRLDNKLELLYFKYGGILNYLIKKQLGKI</sequence>
<comment type="cofactor">
    <cofactor evidence="1">
        <name>[4Fe-4S] cluster</name>
        <dbReference type="ChEBI" id="CHEBI:49883"/>
    </cofactor>
</comment>
<dbReference type="Gene3D" id="3.30.499.10">
    <property type="entry name" value="Aconitase, domain 3"/>
    <property type="match status" value="2"/>
</dbReference>
<dbReference type="EC" id="4.2.1.99" evidence="8"/>
<evidence type="ECO:0000259" key="6">
    <source>
        <dbReference type="Pfam" id="PF00330"/>
    </source>
</evidence>
<evidence type="ECO:0000256" key="4">
    <source>
        <dbReference type="ARBA" id="ARBA00023004"/>
    </source>
</evidence>
<dbReference type="PANTHER" id="PTHR11670">
    <property type="entry name" value="ACONITASE/IRON-RESPONSIVE ELEMENT FAMILY MEMBER"/>
    <property type="match status" value="1"/>
</dbReference>
<protein>
    <submittedName>
        <fullName evidence="8">Aconitate hydratase 1</fullName>
        <ecNumber evidence="8">4.2.1.99</ecNumber>
    </submittedName>
</protein>
<feature type="domain" description="Aconitase A/isopropylmalate dehydratase small subunit swivel" evidence="7">
    <location>
        <begin position="599"/>
        <end position="723"/>
    </location>
</feature>
<dbReference type="EMBL" id="CP032097">
    <property type="protein sequence ID" value="AXX94773.1"/>
    <property type="molecule type" value="Genomic_DNA"/>
</dbReference>
<dbReference type="OrthoDB" id="9764318at2"/>
<dbReference type="Proteomes" id="UP000290588">
    <property type="component" value="Unassembled WGS sequence"/>
</dbReference>
<dbReference type="EMBL" id="NXIG01000006">
    <property type="protein sequence ID" value="RXI30627.1"/>
    <property type="molecule type" value="Genomic_DNA"/>
</dbReference>
<evidence type="ECO:0000313" key="10">
    <source>
        <dbReference type="Proteomes" id="UP000262582"/>
    </source>
</evidence>
<gene>
    <name evidence="8" type="primary">acnA</name>
    <name evidence="8" type="ORF">AELL_1103</name>
    <name evidence="9" type="ORF">CP962_07620</name>
</gene>
<evidence type="ECO:0000256" key="1">
    <source>
        <dbReference type="ARBA" id="ARBA00001966"/>
    </source>
</evidence>
<dbReference type="InterPro" id="IPR015928">
    <property type="entry name" value="Aconitase/3IPM_dehydase_swvl"/>
</dbReference>